<evidence type="ECO:0000256" key="2">
    <source>
        <dbReference type="ARBA" id="ARBA00023043"/>
    </source>
</evidence>
<keyword evidence="1" id="KW-0677">Repeat</keyword>
<dbReference type="PROSITE" id="PS50297">
    <property type="entry name" value="ANK_REP_REGION"/>
    <property type="match status" value="12"/>
</dbReference>
<keyword evidence="2 3" id="KW-0040">ANK repeat</keyword>
<gene>
    <name evidence="5" type="primary">INVS</name>
    <name evidence="5" type="ORF">BLAG_LOCUS10347</name>
</gene>
<feature type="repeat" description="ANK" evidence="3">
    <location>
        <begin position="236"/>
        <end position="256"/>
    </location>
</feature>
<dbReference type="SUPFAM" id="SSF48403">
    <property type="entry name" value="Ankyrin repeat"/>
    <property type="match status" value="2"/>
</dbReference>
<feature type="compositionally biased region" description="Basic and acidic residues" evidence="4">
    <location>
        <begin position="17"/>
        <end position="29"/>
    </location>
</feature>
<dbReference type="Proteomes" id="UP000838412">
    <property type="component" value="Chromosome 17"/>
</dbReference>
<feature type="repeat" description="ANK" evidence="3">
    <location>
        <begin position="199"/>
        <end position="229"/>
    </location>
</feature>
<feature type="repeat" description="ANK" evidence="3">
    <location>
        <begin position="336"/>
        <end position="368"/>
    </location>
</feature>
<dbReference type="CDD" id="cd23767">
    <property type="entry name" value="IQCD"/>
    <property type="match status" value="1"/>
</dbReference>
<dbReference type="OrthoDB" id="20872at2759"/>
<keyword evidence="6" id="KW-1185">Reference proteome</keyword>
<feature type="repeat" description="ANK" evidence="3">
    <location>
        <begin position="270"/>
        <end position="302"/>
    </location>
</feature>
<sequence>MATMFAQPGPSGIGATGERKISASSLRREPTSATQVHAAAVNGDKSMLQKLIFANPELIDSGDQFGRTPLMYCVLADRPECAETLLKTGANVNKKDQGGRTALHLAAHRGNFRCLKLMISKGANWRERDKEAVTALHLATKHKSPKLVALLLKQMEPGDVDMQDENKRTALHWSASYGNAEHVKTLIKHDFNIGIPDTAGKTPLHWAASSKDPSAVQAVKYLLEAAPSVINWQDYEGRTALHLAVADGNEKVVDVLTSLEKCNVTALDNMFRTALHWAAVLGYHKIVDLLLRRNADFSSSDSNGATPLHYAAQNNHAETVKVFFSHEQVKDEPDIEGRTALMWAAGKGADDVIRVMLDNNADIHAADKTGGTGLHASALSGHAQSVKLLLDHGASVNVVDMLNLTPLFRACEMGHTEVVQVLVEGGANIDRTDRDGRSPLHWAALGGHAHICQLLIQSGRNPDVKDKSGRTPLQCAAYGGFINCMAVLMENMADPNLQDKEGMTALHWSCSSGYMDACKLLLQYSAFPNHMEFTEDRFTPLDYALLGGHHEVAQYMIEQGALSITGIQDLAATKLQAMYRGYRVRKTFLERKKLMLKHEQLRKDALAKKRAEEERRQKEEEEEQKAQEEKAPVVVKEKKVEKRDKELETKDMEPVKVKATNTKQTVVRKRHVSSDSKPGLEVCPEEILQQKRQAVQQERERIQLIRRKQHAATVIQEAWRRYRAKRPDLFKYTLKAVGERRKEAAEDEWKMEVAALTIQLAWRKYFRRKLLRSLSPRQRRILHPWSPEVLAAKQRTLVEQVYGEDQNRLGPQWYPTPPKPPRPEYMKYIPSPAAVSFNYAVDMYNPWASRRGISRMEYVPPNSTRVGREFSFQQSARMRETPSYPTMNGTMEWDPYVTFGSGGSQRLGGTGQSMEWDMFVGDFRNVSLLDSIRTDQYSYNLRQSQPFPGQLHPYQYHQEF</sequence>
<organism evidence="5 6">
    <name type="scientific">Branchiostoma lanceolatum</name>
    <name type="common">Common lancelet</name>
    <name type="synonym">Amphioxus lanceolatum</name>
    <dbReference type="NCBI Taxonomy" id="7740"/>
    <lineage>
        <taxon>Eukaryota</taxon>
        <taxon>Metazoa</taxon>
        <taxon>Chordata</taxon>
        <taxon>Cephalochordata</taxon>
        <taxon>Leptocardii</taxon>
        <taxon>Amphioxiformes</taxon>
        <taxon>Branchiostomatidae</taxon>
        <taxon>Branchiostoma</taxon>
    </lineage>
</organism>
<evidence type="ECO:0000256" key="3">
    <source>
        <dbReference type="PROSITE-ProRule" id="PRU00023"/>
    </source>
</evidence>
<evidence type="ECO:0000313" key="6">
    <source>
        <dbReference type="Proteomes" id="UP000838412"/>
    </source>
</evidence>
<feature type="repeat" description="ANK" evidence="3">
    <location>
        <begin position="402"/>
        <end position="434"/>
    </location>
</feature>
<evidence type="ECO:0000256" key="1">
    <source>
        <dbReference type="ARBA" id="ARBA00022737"/>
    </source>
</evidence>
<feature type="region of interest" description="Disordered" evidence="4">
    <location>
        <begin position="607"/>
        <end position="630"/>
    </location>
</feature>
<dbReference type="PROSITE" id="PS50096">
    <property type="entry name" value="IQ"/>
    <property type="match status" value="2"/>
</dbReference>
<feature type="repeat" description="ANK" evidence="3">
    <location>
        <begin position="468"/>
        <end position="500"/>
    </location>
</feature>
<evidence type="ECO:0000313" key="5">
    <source>
        <dbReference type="EMBL" id="CAH1249146.1"/>
    </source>
</evidence>
<feature type="repeat" description="ANK" evidence="3">
    <location>
        <begin position="303"/>
        <end position="326"/>
    </location>
</feature>
<dbReference type="Pfam" id="PF00023">
    <property type="entry name" value="Ank"/>
    <property type="match status" value="1"/>
</dbReference>
<dbReference type="InterPro" id="IPR002110">
    <property type="entry name" value="Ankyrin_rpt"/>
</dbReference>
<feature type="repeat" description="ANK" evidence="3">
    <location>
        <begin position="501"/>
        <end position="533"/>
    </location>
</feature>
<accession>A0A8J9Z8Y4</accession>
<name>A0A8J9Z8Y4_BRALA</name>
<dbReference type="SMART" id="SM00015">
    <property type="entry name" value="IQ"/>
    <property type="match status" value="3"/>
</dbReference>
<dbReference type="Pfam" id="PF12796">
    <property type="entry name" value="Ank_2"/>
    <property type="match status" value="3"/>
</dbReference>
<feature type="repeat" description="ANK" evidence="3">
    <location>
        <begin position="435"/>
        <end position="467"/>
    </location>
</feature>
<dbReference type="AlphaFoldDB" id="A0A8J9Z8Y4"/>
<evidence type="ECO:0000256" key="4">
    <source>
        <dbReference type="SAM" id="MobiDB-lite"/>
    </source>
</evidence>
<dbReference type="Pfam" id="PF00612">
    <property type="entry name" value="IQ"/>
    <property type="match status" value="2"/>
</dbReference>
<feature type="region of interest" description="Disordered" evidence="4">
    <location>
        <begin position="1"/>
        <end position="29"/>
    </location>
</feature>
<dbReference type="Gene3D" id="1.25.40.20">
    <property type="entry name" value="Ankyrin repeat-containing domain"/>
    <property type="match status" value="5"/>
</dbReference>
<dbReference type="PRINTS" id="PR01415">
    <property type="entry name" value="ANKYRIN"/>
</dbReference>
<dbReference type="InterPro" id="IPR000048">
    <property type="entry name" value="IQ_motif_EF-hand-BS"/>
</dbReference>
<feature type="repeat" description="ANK" evidence="3">
    <location>
        <begin position="536"/>
        <end position="561"/>
    </location>
</feature>
<reference evidence="5" key="1">
    <citation type="submission" date="2022-01" db="EMBL/GenBank/DDBJ databases">
        <authorList>
            <person name="Braso-Vives M."/>
        </authorList>
    </citation>
    <scope>NUCLEOTIDE SEQUENCE</scope>
</reference>
<dbReference type="InterPro" id="IPR036770">
    <property type="entry name" value="Ankyrin_rpt-contain_sf"/>
</dbReference>
<dbReference type="SMART" id="SM00248">
    <property type="entry name" value="ANK"/>
    <property type="match status" value="16"/>
</dbReference>
<dbReference type="PROSITE" id="PS50088">
    <property type="entry name" value="ANK_REPEAT"/>
    <property type="match status" value="14"/>
</dbReference>
<feature type="repeat" description="ANK" evidence="3">
    <location>
        <begin position="98"/>
        <end position="130"/>
    </location>
</feature>
<feature type="repeat" description="ANK" evidence="3">
    <location>
        <begin position="369"/>
        <end position="401"/>
    </location>
</feature>
<dbReference type="PANTHER" id="PTHR24198">
    <property type="entry name" value="ANKYRIN REPEAT AND PROTEIN KINASE DOMAIN-CONTAINING PROTEIN"/>
    <property type="match status" value="1"/>
</dbReference>
<dbReference type="PANTHER" id="PTHR24198:SF165">
    <property type="entry name" value="ANKYRIN REPEAT-CONTAINING PROTEIN-RELATED"/>
    <property type="match status" value="1"/>
</dbReference>
<proteinExistence type="predicted"/>
<protein>
    <submittedName>
        <fullName evidence="5">INVS protein</fullName>
    </submittedName>
</protein>
<feature type="repeat" description="ANK" evidence="3">
    <location>
        <begin position="65"/>
        <end position="97"/>
    </location>
</feature>
<dbReference type="Pfam" id="PF13637">
    <property type="entry name" value="Ank_4"/>
    <property type="match status" value="3"/>
</dbReference>
<feature type="repeat" description="ANK" evidence="3">
    <location>
        <begin position="166"/>
        <end position="198"/>
    </location>
</feature>
<dbReference type="EMBL" id="OV696702">
    <property type="protein sequence ID" value="CAH1249146.1"/>
    <property type="molecule type" value="Genomic_DNA"/>
</dbReference>